<protein>
    <submittedName>
        <fullName evidence="4">Uncharacterized protein</fullName>
    </submittedName>
</protein>
<dbReference type="PANTHER" id="PTHR10694:SF45">
    <property type="entry name" value="LYSINE-SPECIFIC DEMETHYLASE ELF6"/>
    <property type="match status" value="1"/>
</dbReference>
<feature type="region of interest" description="Disordered" evidence="1">
    <location>
        <begin position="247"/>
        <end position="272"/>
    </location>
</feature>
<dbReference type="InterPro" id="IPR003349">
    <property type="entry name" value="JmjN"/>
</dbReference>
<dbReference type="SMART" id="SM00558">
    <property type="entry name" value="JmjC"/>
    <property type="match status" value="1"/>
</dbReference>
<organism evidence="4 5">
    <name type="scientific">Saponaria officinalis</name>
    <name type="common">Common soapwort</name>
    <name type="synonym">Lychnis saponaria</name>
    <dbReference type="NCBI Taxonomy" id="3572"/>
    <lineage>
        <taxon>Eukaryota</taxon>
        <taxon>Viridiplantae</taxon>
        <taxon>Streptophyta</taxon>
        <taxon>Embryophyta</taxon>
        <taxon>Tracheophyta</taxon>
        <taxon>Spermatophyta</taxon>
        <taxon>Magnoliopsida</taxon>
        <taxon>eudicotyledons</taxon>
        <taxon>Gunneridae</taxon>
        <taxon>Pentapetalae</taxon>
        <taxon>Caryophyllales</taxon>
        <taxon>Caryophyllaceae</taxon>
        <taxon>Caryophylleae</taxon>
        <taxon>Saponaria</taxon>
    </lineage>
</organism>
<dbReference type="Proteomes" id="UP001443914">
    <property type="component" value="Unassembled WGS sequence"/>
</dbReference>
<feature type="domain" description="JmjC" evidence="3">
    <location>
        <begin position="281"/>
        <end position="450"/>
    </location>
</feature>
<proteinExistence type="predicted"/>
<name>A0AAW1HIH1_SAPOF</name>
<evidence type="ECO:0000259" key="3">
    <source>
        <dbReference type="PROSITE" id="PS51184"/>
    </source>
</evidence>
<dbReference type="EMBL" id="JBDFQZ010000011">
    <property type="protein sequence ID" value="KAK9676184.1"/>
    <property type="molecule type" value="Genomic_DNA"/>
</dbReference>
<evidence type="ECO:0000313" key="4">
    <source>
        <dbReference type="EMBL" id="KAK9676182.1"/>
    </source>
</evidence>
<dbReference type="SUPFAM" id="SSF51197">
    <property type="entry name" value="Clavaminate synthase-like"/>
    <property type="match status" value="1"/>
</dbReference>
<comment type="caution">
    <text evidence="4">The sequence shown here is derived from an EMBL/GenBank/DDBJ whole genome shotgun (WGS) entry which is preliminary data.</text>
</comment>
<evidence type="ECO:0000259" key="2">
    <source>
        <dbReference type="PROSITE" id="PS51183"/>
    </source>
</evidence>
<sequence>MGNVEIPKWLKELPLAPEFRPTDTEFADPIAYISKIEKEAGAFGICKVIPPLPKPSKRYVFSNVNKSLLKSRELGFGDVDFKDSSKRARHVGEDRAVFTTRQQELGQSVGKVKGEGDKPLRGAWKRVWQSGEAYTLDQFEAKAKGFSRSVLGTLKEVSPIDVEALFWKAALEKPIYVDYANDIPGSGFGEPEGLLGFFHARKKRRIFGQCHRGKSDYAKYNVNAVKNDCSGVDIKALVHNLSSSSEARKGMTDLPSTSYNGPSQSNASRGDVELEGTSGWKLSNSPWNLQVISRSAGSLTRFMLDNIPGVTSPMVYIGMLFSWFAWHIEDHELHSLNFLHTGSPKTWYGIPGDHAFAFEEVIRRQAYGGDFDHLAALKLLGEKTTLLSPELVAKSGIPCCRLVQNPGEFVVSFPRAYHVGFSHGFNCGEAANFGTPQWLTIAKEAAVRRTAMNHLPMLSHQQLLYLLTMSFISRVPESLLPGVRSSRLRDRLKDGREFSVKKAFIDDVLKENSLLNNLIGKDYRLRAVLWHPDSLPSFAREALLQTDALFAKDAEIAVTSNESTYQDINQMLPRETVDDLYLGSDDLSHDFQIDSGTLPCVACGILGYPFMSVVQPSNKSSMELFPSEHRLATSAVDSPEEHDSSKVHCYGKVSISAAIDDERWNTLGVLKPRIFCLEHALQIKELLRLKGGVKILVICHSDYQKIKANAAAIAEETRSSFNYKEVQLESATEEELKLIDTAIDTEQLSDIQEDWTSRLGINLRYSAKKGCLSKKIEHTLNLDHLLSAMAPVSRISNIKWWSRKTRSKSASNRQKQMNPCNDHLPKTEVVLLESDRRMGKGGKVLLQYYRKRFKNQLKTI</sequence>
<dbReference type="PROSITE" id="PS51183">
    <property type="entry name" value="JMJN"/>
    <property type="match status" value="1"/>
</dbReference>
<dbReference type="AlphaFoldDB" id="A0AAW1HIH1"/>
<dbReference type="Gene3D" id="2.60.120.650">
    <property type="entry name" value="Cupin"/>
    <property type="match status" value="1"/>
</dbReference>
<feature type="domain" description="JmjN" evidence="2">
    <location>
        <begin position="16"/>
        <end position="57"/>
    </location>
</feature>
<reference evidence="4 5" key="1">
    <citation type="submission" date="2024-03" db="EMBL/GenBank/DDBJ databases">
        <title>WGS assembly of Saponaria officinalis var. Norfolk2.</title>
        <authorList>
            <person name="Jenkins J."/>
            <person name="Shu S."/>
            <person name="Grimwood J."/>
            <person name="Barry K."/>
            <person name="Goodstein D."/>
            <person name="Schmutz J."/>
            <person name="Leebens-Mack J."/>
            <person name="Osbourn A."/>
        </authorList>
    </citation>
    <scope>NUCLEOTIDE SEQUENCE [LARGE SCALE GENOMIC DNA]</scope>
    <source>
        <strain evidence="5">cv. Norfolk2</strain>
        <strain evidence="4">JIC</strain>
        <tissue evidence="4">Leaf</tissue>
    </source>
</reference>
<dbReference type="GO" id="GO:0005634">
    <property type="term" value="C:nucleus"/>
    <property type="evidence" value="ECO:0007669"/>
    <property type="project" value="TreeGrafter"/>
</dbReference>
<dbReference type="GO" id="GO:0010468">
    <property type="term" value="P:regulation of gene expression"/>
    <property type="evidence" value="ECO:0007669"/>
    <property type="project" value="TreeGrafter"/>
</dbReference>
<dbReference type="Pfam" id="PF02375">
    <property type="entry name" value="JmjN"/>
    <property type="match status" value="1"/>
</dbReference>
<dbReference type="EMBL" id="JBDFQZ010000011">
    <property type="protein sequence ID" value="KAK9676186.1"/>
    <property type="molecule type" value="Genomic_DNA"/>
</dbReference>
<evidence type="ECO:0000256" key="1">
    <source>
        <dbReference type="SAM" id="MobiDB-lite"/>
    </source>
</evidence>
<dbReference type="EMBL" id="JBDFQZ010000011">
    <property type="protein sequence ID" value="KAK9676181.1"/>
    <property type="molecule type" value="Genomic_DNA"/>
</dbReference>
<dbReference type="GO" id="GO:0000785">
    <property type="term" value="C:chromatin"/>
    <property type="evidence" value="ECO:0007669"/>
    <property type="project" value="TreeGrafter"/>
</dbReference>
<dbReference type="PROSITE" id="PS51184">
    <property type="entry name" value="JMJC"/>
    <property type="match status" value="1"/>
</dbReference>
<feature type="compositionally biased region" description="Polar residues" evidence="1">
    <location>
        <begin position="254"/>
        <end position="268"/>
    </location>
</feature>
<dbReference type="PANTHER" id="PTHR10694">
    <property type="entry name" value="LYSINE-SPECIFIC DEMETHYLASE"/>
    <property type="match status" value="1"/>
</dbReference>
<gene>
    <name evidence="4" type="ORF">RND81_11G059700</name>
</gene>
<dbReference type="Pfam" id="PF02373">
    <property type="entry name" value="JmjC"/>
    <property type="match status" value="1"/>
</dbReference>
<dbReference type="SMART" id="SM00545">
    <property type="entry name" value="JmjN"/>
    <property type="match status" value="1"/>
</dbReference>
<accession>A0AAW1HIH1</accession>
<keyword evidence="5" id="KW-1185">Reference proteome</keyword>
<dbReference type="EMBL" id="JBDFQZ010000011">
    <property type="protein sequence ID" value="KAK9676182.1"/>
    <property type="molecule type" value="Genomic_DNA"/>
</dbReference>
<dbReference type="GO" id="GO:0034647">
    <property type="term" value="F:histone H3K4me/H3K4me2/H3K4me3 demethylase activity"/>
    <property type="evidence" value="ECO:0007669"/>
    <property type="project" value="TreeGrafter"/>
</dbReference>
<dbReference type="InterPro" id="IPR003347">
    <property type="entry name" value="JmjC_dom"/>
</dbReference>
<evidence type="ECO:0000313" key="5">
    <source>
        <dbReference type="Proteomes" id="UP001443914"/>
    </source>
</evidence>